<feature type="non-terminal residue" evidence="2">
    <location>
        <position position="25"/>
    </location>
</feature>
<keyword evidence="3" id="KW-1185">Reference proteome</keyword>
<protein>
    <submittedName>
        <fullName evidence="2">Uncharacterized protein</fullName>
    </submittedName>
</protein>
<feature type="compositionally biased region" description="Polar residues" evidence="1">
    <location>
        <begin position="11"/>
        <end position="25"/>
    </location>
</feature>
<dbReference type="AlphaFoldDB" id="A0A392VAV3"/>
<organism evidence="2 3">
    <name type="scientific">Trifolium medium</name>
    <dbReference type="NCBI Taxonomy" id="97028"/>
    <lineage>
        <taxon>Eukaryota</taxon>
        <taxon>Viridiplantae</taxon>
        <taxon>Streptophyta</taxon>
        <taxon>Embryophyta</taxon>
        <taxon>Tracheophyta</taxon>
        <taxon>Spermatophyta</taxon>
        <taxon>Magnoliopsida</taxon>
        <taxon>eudicotyledons</taxon>
        <taxon>Gunneridae</taxon>
        <taxon>Pentapetalae</taxon>
        <taxon>rosids</taxon>
        <taxon>fabids</taxon>
        <taxon>Fabales</taxon>
        <taxon>Fabaceae</taxon>
        <taxon>Papilionoideae</taxon>
        <taxon>50 kb inversion clade</taxon>
        <taxon>NPAAA clade</taxon>
        <taxon>Hologalegina</taxon>
        <taxon>IRL clade</taxon>
        <taxon>Trifolieae</taxon>
        <taxon>Trifolium</taxon>
    </lineage>
</organism>
<accession>A0A392VAV3</accession>
<dbReference type="EMBL" id="LXQA011081701">
    <property type="protein sequence ID" value="MCI84051.1"/>
    <property type="molecule type" value="Genomic_DNA"/>
</dbReference>
<evidence type="ECO:0000313" key="2">
    <source>
        <dbReference type="EMBL" id="MCI84051.1"/>
    </source>
</evidence>
<evidence type="ECO:0000256" key="1">
    <source>
        <dbReference type="SAM" id="MobiDB-lite"/>
    </source>
</evidence>
<dbReference type="Proteomes" id="UP000265520">
    <property type="component" value="Unassembled WGS sequence"/>
</dbReference>
<feature type="region of interest" description="Disordered" evidence="1">
    <location>
        <begin position="1"/>
        <end position="25"/>
    </location>
</feature>
<reference evidence="2 3" key="1">
    <citation type="journal article" date="2018" name="Front. Plant Sci.">
        <title>Red Clover (Trifolium pratense) and Zigzag Clover (T. medium) - A Picture of Genomic Similarities and Differences.</title>
        <authorList>
            <person name="Dluhosova J."/>
            <person name="Istvanek J."/>
            <person name="Nedelnik J."/>
            <person name="Repkova J."/>
        </authorList>
    </citation>
    <scope>NUCLEOTIDE SEQUENCE [LARGE SCALE GENOMIC DNA]</scope>
    <source>
        <strain evidence="3">cv. 10/8</strain>
        <tissue evidence="2">Leaf</tissue>
    </source>
</reference>
<evidence type="ECO:0000313" key="3">
    <source>
        <dbReference type="Proteomes" id="UP000265520"/>
    </source>
</evidence>
<comment type="caution">
    <text evidence="2">The sequence shown here is derived from an EMBL/GenBank/DDBJ whole genome shotgun (WGS) entry which is preliminary data.</text>
</comment>
<name>A0A392VAV3_9FABA</name>
<proteinExistence type="predicted"/>
<sequence>MRVNREAMTAATGNEQLETTSKVGN</sequence>